<dbReference type="Pfam" id="PF03171">
    <property type="entry name" value="2OG-FeII_Oxy"/>
    <property type="match status" value="1"/>
</dbReference>
<evidence type="ECO:0000256" key="3">
    <source>
        <dbReference type="ARBA" id="ARBA00023002"/>
    </source>
</evidence>
<comment type="caution">
    <text evidence="7">The sequence shown here is derived from an EMBL/GenBank/DDBJ whole genome shotgun (WGS) entry which is preliminary data.</text>
</comment>
<keyword evidence="8" id="KW-1185">Reference proteome</keyword>
<sequence>MATTKLELRTALGPVYRDVLPNPPRDCTPEEIPVIDLTPMFSEELSERQKVASQIQQAAVTNGFFYVRNHGILPEVIARCKQQILNFMQQPLEKKDPLNSRVHSKYYNGYLGNKKTQISPIESVDVRESFSFRYSPELDPEHPMDIDQVPEEVRPWIRGEDFVWEGTKHLPNFKEDCLAYWASCLTLARRLVRMFALSLDLAEDYWDEKVTFPGADGVFNYYPPRTQEEVERNFVGLGSHTDLQLFTLLWQDQVGGLQVLTKEGQWINVSPHGNCA</sequence>
<dbReference type="InterPro" id="IPR026992">
    <property type="entry name" value="DIOX_N"/>
</dbReference>
<dbReference type="EMBL" id="JAKJXP020000061">
    <property type="protein sequence ID" value="KAK7750574.1"/>
    <property type="molecule type" value="Genomic_DNA"/>
</dbReference>
<dbReference type="Gene3D" id="2.60.120.330">
    <property type="entry name" value="B-lactam Antibiotic, Isopenicillin N Synthase, Chain"/>
    <property type="match status" value="1"/>
</dbReference>
<dbReference type="PRINTS" id="PR00682">
    <property type="entry name" value="IPNSYNTHASE"/>
</dbReference>
<dbReference type="InterPro" id="IPR044861">
    <property type="entry name" value="IPNS-like_FE2OG_OXY"/>
</dbReference>
<keyword evidence="3" id="KW-0560">Oxidoreductase</keyword>
<dbReference type="Pfam" id="PF14226">
    <property type="entry name" value="DIOX_N"/>
    <property type="match status" value="1"/>
</dbReference>
<accession>A0AAN9YQP3</accession>
<feature type="domain" description="Non-haem dioxygenase N-terminal" evidence="6">
    <location>
        <begin position="32"/>
        <end position="151"/>
    </location>
</feature>
<feature type="domain" description="Isopenicillin N synthase-like Fe(2+) 2OG dioxygenase" evidence="5">
    <location>
        <begin position="218"/>
        <end position="274"/>
    </location>
</feature>
<evidence type="ECO:0000259" key="6">
    <source>
        <dbReference type="Pfam" id="PF14226"/>
    </source>
</evidence>
<proteinExistence type="inferred from homology"/>
<dbReference type="AlphaFoldDB" id="A0AAN9YQP3"/>
<evidence type="ECO:0000313" key="7">
    <source>
        <dbReference type="EMBL" id="KAK7750574.1"/>
    </source>
</evidence>
<comment type="similarity">
    <text evidence="1">Belongs to the iron/ascorbate-dependent oxidoreductase family.</text>
</comment>
<gene>
    <name evidence="7" type="ORF">SLS62_007421</name>
</gene>
<dbReference type="InterPro" id="IPR027443">
    <property type="entry name" value="IPNS-like_sf"/>
</dbReference>
<name>A0AAN9YQP3_9PEZI</name>
<protein>
    <submittedName>
        <fullName evidence="7">Uncharacterized protein</fullName>
    </submittedName>
</protein>
<evidence type="ECO:0000313" key="8">
    <source>
        <dbReference type="Proteomes" id="UP001320420"/>
    </source>
</evidence>
<dbReference type="GO" id="GO:0016491">
    <property type="term" value="F:oxidoreductase activity"/>
    <property type="evidence" value="ECO:0007669"/>
    <property type="project" value="UniProtKB-KW"/>
</dbReference>
<evidence type="ECO:0000256" key="2">
    <source>
        <dbReference type="ARBA" id="ARBA00022723"/>
    </source>
</evidence>
<dbReference type="GO" id="GO:0046872">
    <property type="term" value="F:metal ion binding"/>
    <property type="evidence" value="ECO:0007669"/>
    <property type="project" value="UniProtKB-KW"/>
</dbReference>
<reference evidence="7 8" key="1">
    <citation type="submission" date="2024-02" db="EMBL/GenBank/DDBJ databases">
        <title>De novo assembly and annotation of 12 fungi associated with fruit tree decline syndrome in Ontario, Canada.</title>
        <authorList>
            <person name="Sulman M."/>
            <person name="Ellouze W."/>
            <person name="Ilyukhin E."/>
        </authorList>
    </citation>
    <scope>NUCLEOTIDE SEQUENCE [LARGE SCALE GENOMIC DNA]</scope>
    <source>
        <strain evidence="7 8">M11/M66-122</strain>
    </source>
</reference>
<evidence type="ECO:0000259" key="5">
    <source>
        <dbReference type="Pfam" id="PF03171"/>
    </source>
</evidence>
<evidence type="ECO:0000256" key="4">
    <source>
        <dbReference type="ARBA" id="ARBA00023004"/>
    </source>
</evidence>
<keyword evidence="2" id="KW-0479">Metal-binding</keyword>
<dbReference type="PANTHER" id="PTHR10209">
    <property type="entry name" value="OXIDOREDUCTASE, 2OG-FE II OXYGENASE FAMILY PROTEIN"/>
    <property type="match status" value="1"/>
</dbReference>
<evidence type="ECO:0000256" key="1">
    <source>
        <dbReference type="ARBA" id="ARBA00008056"/>
    </source>
</evidence>
<keyword evidence="4" id="KW-0408">Iron</keyword>
<organism evidence="7 8">
    <name type="scientific">Diatrype stigma</name>
    <dbReference type="NCBI Taxonomy" id="117547"/>
    <lineage>
        <taxon>Eukaryota</taxon>
        <taxon>Fungi</taxon>
        <taxon>Dikarya</taxon>
        <taxon>Ascomycota</taxon>
        <taxon>Pezizomycotina</taxon>
        <taxon>Sordariomycetes</taxon>
        <taxon>Xylariomycetidae</taxon>
        <taxon>Xylariales</taxon>
        <taxon>Diatrypaceae</taxon>
        <taxon>Diatrype</taxon>
    </lineage>
</organism>
<dbReference type="SUPFAM" id="SSF51197">
    <property type="entry name" value="Clavaminate synthase-like"/>
    <property type="match status" value="1"/>
</dbReference>
<dbReference type="PANTHER" id="PTHR10209:SF867">
    <property type="entry name" value="2-OXOGLUTARATE (2OG) AND FE(II)-DEPENDENT OXYGENASE SUPERFAMILY PROTEIN"/>
    <property type="match status" value="1"/>
</dbReference>
<dbReference type="Proteomes" id="UP001320420">
    <property type="component" value="Unassembled WGS sequence"/>
</dbReference>